<name>A0A1I0CE62_9FIRM</name>
<gene>
    <name evidence="1" type="ORF">SAMN04488598_1552</name>
    <name evidence="2" type="ORF">SAMN04515652_13511</name>
</gene>
<dbReference type="Proteomes" id="UP000199519">
    <property type="component" value="Unassembled WGS sequence"/>
</dbReference>
<reference evidence="3 4" key="1">
    <citation type="submission" date="2016-10" db="EMBL/GenBank/DDBJ databases">
        <authorList>
            <person name="Varghese N."/>
            <person name="Submissions S."/>
        </authorList>
    </citation>
    <scope>NUCLEOTIDE SEQUENCE [LARGE SCALE GENOMIC DNA]</scope>
    <source>
        <strain evidence="1 4">WG2</strain>
        <strain evidence="2 3">WG5</strain>
    </source>
</reference>
<organism evidence="2 3">
    <name type="scientific">Halanaerobium congolense</name>
    <dbReference type="NCBI Taxonomy" id="54121"/>
    <lineage>
        <taxon>Bacteria</taxon>
        <taxon>Bacillati</taxon>
        <taxon>Bacillota</taxon>
        <taxon>Clostridia</taxon>
        <taxon>Halanaerobiales</taxon>
        <taxon>Halanaerobiaceae</taxon>
        <taxon>Halanaerobium</taxon>
    </lineage>
</organism>
<evidence type="ECO:0000313" key="4">
    <source>
        <dbReference type="Proteomes" id="UP000199519"/>
    </source>
</evidence>
<evidence type="ECO:0000313" key="2">
    <source>
        <dbReference type="EMBL" id="SET17861.1"/>
    </source>
</evidence>
<keyword evidence="4" id="KW-1185">Reference proteome</keyword>
<dbReference type="Proteomes" id="UP000198612">
    <property type="component" value="Unassembled WGS sequence"/>
</dbReference>
<evidence type="ECO:0000313" key="3">
    <source>
        <dbReference type="Proteomes" id="UP000198612"/>
    </source>
</evidence>
<dbReference type="AlphaFoldDB" id="A0A1I0CE62"/>
<dbReference type="EMBL" id="FOHG01000035">
    <property type="protein sequence ID" value="SET17861.1"/>
    <property type="molecule type" value="Genomic_DNA"/>
</dbReference>
<dbReference type="EMBL" id="FNBJ01000055">
    <property type="protein sequence ID" value="SDG16769.1"/>
    <property type="molecule type" value="Genomic_DNA"/>
</dbReference>
<evidence type="ECO:0000313" key="1">
    <source>
        <dbReference type="EMBL" id="SDG16769.1"/>
    </source>
</evidence>
<accession>A0A1I0CE62</accession>
<protein>
    <submittedName>
        <fullName evidence="2">Uncharacterized protein</fullName>
    </submittedName>
</protein>
<dbReference type="RefSeq" id="WP_089720670.1">
    <property type="nucleotide sequence ID" value="NZ_FNBJ01000055.1"/>
</dbReference>
<proteinExistence type="predicted"/>
<sequence>MIINNEKISELLNYFWNNASNKKKRKVKDIGDYSYYDTIRSALERGRFSERMIKSFMKVMNNEELNKIIKNEYNDMNN</sequence>